<gene>
    <name evidence="6" type="ORF">UFOPK3026_00324</name>
</gene>
<dbReference type="InterPro" id="IPR014780">
    <property type="entry name" value="tRNA_psdUridine_synth_TruB"/>
</dbReference>
<dbReference type="InterPro" id="IPR002501">
    <property type="entry name" value="PsdUridine_synth_N"/>
</dbReference>
<name>A0A6J6XKB1_9ZZZZ</name>
<evidence type="ECO:0000256" key="2">
    <source>
        <dbReference type="ARBA" id="ARBA00022694"/>
    </source>
</evidence>
<reference evidence="6" key="1">
    <citation type="submission" date="2020-05" db="EMBL/GenBank/DDBJ databases">
        <authorList>
            <person name="Chiriac C."/>
            <person name="Salcher M."/>
            <person name="Ghai R."/>
            <person name="Kavagutti S V."/>
        </authorList>
    </citation>
    <scope>NUCLEOTIDE SEQUENCE</scope>
</reference>
<evidence type="ECO:0000259" key="4">
    <source>
        <dbReference type="Pfam" id="PF01509"/>
    </source>
</evidence>
<accession>A0A6J6XKB1</accession>
<evidence type="ECO:0000256" key="1">
    <source>
        <dbReference type="ARBA" id="ARBA00012787"/>
    </source>
</evidence>
<dbReference type="Pfam" id="PF01509">
    <property type="entry name" value="TruB_N"/>
    <property type="match status" value="1"/>
</dbReference>
<dbReference type="HAMAP" id="MF_01080">
    <property type="entry name" value="TruB_bact"/>
    <property type="match status" value="1"/>
</dbReference>
<organism evidence="6">
    <name type="scientific">freshwater metagenome</name>
    <dbReference type="NCBI Taxonomy" id="449393"/>
    <lineage>
        <taxon>unclassified sequences</taxon>
        <taxon>metagenomes</taxon>
        <taxon>ecological metagenomes</taxon>
    </lineage>
</organism>
<feature type="domain" description="Pseudouridine synthase II N-terminal" evidence="4">
    <location>
        <begin position="31"/>
        <end position="181"/>
    </location>
</feature>
<dbReference type="AlphaFoldDB" id="A0A6J6XKB1"/>
<dbReference type="GO" id="GO:0160148">
    <property type="term" value="F:tRNA pseudouridine(55) synthase activity"/>
    <property type="evidence" value="ECO:0007669"/>
    <property type="project" value="UniProtKB-EC"/>
</dbReference>
<protein>
    <recommendedName>
        <fullName evidence="1">tRNA pseudouridine(55) synthase</fullName>
        <ecNumber evidence="1">5.4.99.25</ecNumber>
    </recommendedName>
</protein>
<sequence>MARRRPPTRHGLVIVDKPSGMTSHDVINVLRKQLGERRIGHAGTLDPDATGVLLVGVGYVTRLLIFLSGLDKTYTGQIVLGTATSTLDSSGTVTATHDMSGVTIDEIKRVVAEKFVGEIKQTPPMVSALKVDGVRLHELARQGIEVERDERNLTIYDFKVLAMPEPGVVDIEVRCSSGTYIRSLADDIGRALGGSAHLRNLRRTAVGTFMQSEASPLDAVVVHEPVTAVRTMSRVVASDEMKLMIKNGRELENFDSPAPWVLVDETNAVLAIYVQSAMGRAKPSVVMATAVS</sequence>
<dbReference type="Pfam" id="PF16198">
    <property type="entry name" value="TruB_C_2"/>
    <property type="match status" value="1"/>
</dbReference>
<dbReference type="GO" id="GO:0006400">
    <property type="term" value="P:tRNA modification"/>
    <property type="evidence" value="ECO:0007669"/>
    <property type="project" value="TreeGrafter"/>
</dbReference>
<dbReference type="PANTHER" id="PTHR13767:SF2">
    <property type="entry name" value="PSEUDOURIDYLATE SYNTHASE TRUB1"/>
    <property type="match status" value="1"/>
</dbReference>
<dbReference type="SUPFAM" id="SSF55120">
    <property type="entry name" value="Pseudouridine synthase"/>
    <property type="match status" value="1"/>
</dbReference>
<dbReference type="GO" id="GO:1990481">
    <property type="term" value="P:mRNA pseudouridine synthesis"/>
    <property type="evidence" value="ECO:0007669"/>
    <property type="project" value="TreeGrafter"/>
</dbReference>
<dbReference type="Gene3D" id="3.30.2350.10">
    <property type="entry name" value="Pseudouridine synthase"/>
    <property type="match status" value="1"/>
</dbReference>
<keyword evidence="2" id="KW-0819">tRNA processing</keyword>
<evidence type="ECO:0000256" key="3">
    <source>
        <dbReference type="ARBA" id="ARBA00023235"/>
    </source>
</evidence>
<evidence type="ECO:0000313" key="6">
    <source>
        <dbReference type="EMBL" id="CAB4796919.1"/>
    </source>
</evidence>
<dbReference type="EC" id="5.4.99.25" evidence="1"/>
<dbReference type="EMBL" id="CAFAAP010000030">
    <property type="protein sequence ID" value="CAB4796919.1"/>
    <property type="molecule type" value="Genomic_DNA"/>
</dbReference>
<dbReference type="InterPro" id="IPR020103">
    <property type="entry name" value="PsdUridine_synth_cat_dom_sf"/>
</dbReference>
<feature type="domain" description="tRNA pseudouridylate synthase B C-terminal" evidence="5">
    <location>
        <begin position="182"/>
        <end position="219"/>
    </location>
</feature>
<dbReference type="InterPro" id="IPR032819">
    <property type="entry name" value="TruB_C"/>
</dbReference>
<dbReference type="CDD" id="cd02573">
    <property type="entry name" value="PseudoU_synth_EcTruB"/>
    <property type="match status" value="1"/>
</dbReference>
<proteinExistence type="inferred from homology"/>
<dbReference type="PANTHER" id="PTHR13767">
    <property type="entry name" value="TRNA-PSEUDOURIDINE SYNTHASE"/>
    <property type="match status" value="1"/>
</dbReference>
<evidence type="ECO:0000259" key="5">
    <source>
        <dbReference type="Pfam" id="PF16198"/>
    </source>
</evidence>
<keyword evidence="3" id="KW-0413">Isomerase</keyword>
<dbReference type="NCBIfam" id="TIGR00431">
    <property type="entry name" value="TruB"/>
    <property type="match status" value="1"/>
</dbReference>
<dbReference type="GO" id="GO:0003723">
    <property type="term" value="F:RNA binding"/>
    <property type="evidence" value="ECO:0007669"/>
    <property type="project" value="InterPro"/>
</dbReference>